<keyword evidence="2" id="KW-1185">Reference proteome</keyword>
<evidence type="ECO:0000313" key="2">
    <source>
        <dbReference type="Proteomes" id="UP000308600"/>
    </source>
</evidence>
<protein>
    <submittedName>
        <fullName evidence="1">Uncharacterized protein</fullName>
    </submittedName>
</protein>
<dbReference type="Proteomes" id="UP000308600">
    <property type="component" value="Unassembled WGS sequence"/>
</dbReference>
<dbReference type="EMBL" id="ML208284">
    <property type="protein sequence ID" value="TFK72513.1"/>
    <property type="molecule type" value="Genomic_DNA"/>
</dbReference>
<gene>
    <name evidence="1" type="ORF">BDN72DRAFT_312085</name>
</gene>
<accession>A0ACD3B3C3</accession>
<reference evidence="1 2" key="1">
    <citation type="journal article" date="2019" name="Nat. Ecol. Evol.">
        <title>Megaphylogeny resolves global patterns of mushroom evolution.</title>
        <authorList>
            <person name="Varga T."/>
            <person name="Krizsan K."/>
            <person name="Foldi C."/>
            <person name="Dima B."/>
            <person name="Sanchez-Garcia M."/>
            <person name="Sanchez-Ramirez S."/>
            <person name="Szollosi G.J."/>
            <person name="Szarkandi J.G."/>
            <person name="Papp V."/>
            <person name="Albert L."/>
            <person name="Andreopoulos W."/>
            <person name="Angelini C."/>
            <person name="Antonin V."/>
            <person name="Barry K.W."/>
            <person name="Bougher N.L."/>
            <person name="Buchanan P."/>
            <person name="Buyck B."/>
            <person name="Bense V."/>
            <person name="Catcheside P."/>
            <person name="Chovatia M."/>
            <person name="Cooper J."/>
            <person name="Damon W."/>
            <person name="Desjardin D."/>
            <person name="Finy P."/>
            <person name="Geml J."/>
            <person name="Haridas S."/>
            <person name="Hughes K."/>
            <person name="Justo A."/>
            <person name="Karasinski D."/>
            <person name="Kautmanova I."/>
            <person name="Kiss B."/>
            <person name="Kocsube S."/>
            <person name="Kotiranta H."/>
            <person name="LaButti K.M."/>
            <person name="Lechner B.E."/>
            <person name="Liimatainen K."/>
            <person name="Lipzen A."/>
            <person name="Lukacs Z."/>
            <person name="Mihaltcheva S."/>
            <person name="Morgado L.N."/>
            <person name="Niskanen T."/>
            <person name="Noordeloos M.E."/>
            <person name="Ohm R.A."/>
            <person name="Ortiz-Santana B."/>
            <person name="Ovrebo C."/>
            <person name="Racz N."/>
            <person name="Riley R."/>
            <person name="Savchenko A."/>
            <person name="Shiryaev A."/>
            <person name="Soop K."/>
            <person name="Spirin V."/>
            <person name="Szebenyi C."/>
            <person name="Tomsovsky M."/>
            <person name="Tulloss R.E."/>
            <person name="Uehling J."/>
            <person name="Grigoriev I.V."/>
            <person name="Vagvolgyi C."/>
            <person name="Papp T."/>
            <person name="Martin F.M."/>
            <person name="Miettinen O."/>
            <person name="Hibbett D.S."/>
            <person name="Nagy L.G."/>
        </authorList>
    </citation>
    <scope>NUCLEOTIDE SEQUENCE [LARGE SCALE GENOMIC DNA]</scope>
    <source>
        <strain evidence="1 2">NL-1719</strain>
    </source>
</reference>
<name>A0ACD3B3C3_9AGAR</name>
<sequence length="1042" mass="116275">MTVHGRTITRACDPNWTRFQVLGFGPIVGHGFHLTPSIKNYLQSTRMQSGLSDVKTSLDELIQAISTAKKGKDLEPHFQPVSDAFKLLKSHDITKENIEDLATLLRAPLVPLYAALPQPALTLSAAFLFYVFQKKFIVAKENGDDDACKLWEAVQICLLSGVHDFLEENPTASNREHVGLEFYPSLCNIYFTRPDDNPVGGALTKTVCQLLSETITSHPENQRRLRNPAVLGAKTLGVNLAAMRDLLSLEAMLELCAKLVPPAKTNDSQKKRTQFISEIFHPSLFKSSKVLVEHMESLSLKDWDKISTDILHSLARGDIAFPQPFDICRLTMEGLDPFQVERIYVDQEGLLANVDQDGCWETFYVPYSTFENVTISKSNSEVILTIDLTSAPALGPVPMICKGRPRIFVHLVKKDLKHFKQSIESRKTAEESVPLIFENVQGVTPSTQEKVMNIQQVWNSASQGKNGRRSVHSTSPLLERDNVKKSTPPSIPPAKQQEVNKPPSSQRDTLQRDLFGGDGDDISDFSDVEAPKYAPEKIKPQKTKASLVGQEARRKSKNRGDSGKHRSTIPAQEPLETREPISPKPQDDQSLPKGGKLSAVPTARRRLVTRPRIVPSSRSPSPMARKRKQSPIDLTQDGYSEDGSNERKRPRANGATEQEPKLRPQENEVAGVDPPKASDKYRADEVATISSTNKPNLLGDAKVQGLSRGGQSLNRKPKAFIQSPEPTPRSEFHFLGDIRHQPQTEDAPKQANPTTESSSNLQNASKPWWRAKLEEMKLPNEAPERSLLSDKRQLKPSPGGFLPQKKVLIDLTSDDSPKTRTRAPRKQLLDEIPPAAHQTRYGDTTLTRPAGVRSPEIWKRYPSIVPPVSYNGGRLYDTTLIMPSPPPARKESPAQKFAFDTRYHRTDLGTYVGHAQDTNSRIMHVLQGITEAIAGKIQDRFDNVSKEVHAARVNLLRDAYTALSDMRGESLEHYNHLIELTGSYESHWKEIITTAEEFQETEETLCKFLDGLLLSHGRQTLSKTFPTSLFGPVPDALHAHLE</sequence>
<proteinExistence type="predicted"/>
<organism evidence="1 2">
    <name type="scientific">Pluteus cervinus</name>
    <dbReference type="NCBI Taxonomy" id="181527"/>
    <lineage>
        <taxon>Eukaryota</taxon>
        <taxon>Fungi</taxon>
        <taxon>Dikarya</taxon>
        <taxon>Basidiomycota</taxon>
        <taxon>Agaricomycotina</taxon>
        <taxon>Agaricomycetes</taxon>
        <taxon>Agaricomycetidae</taxon>
        <taxon>Agaricales</taxon>
        <taxon>Pluteineae</taxon>
        <taxon>Pluteaceae</taxon>
        <taxon>Pluteus</taxon>
    </lineage>
</organism>
<evidence type="ECO:0000313" key="1">
    <source>
        <dbReference type="EMBL" id="TFK72513.1"/>
    </source>
</evidence>